<dbReference type="Proteomes" id="UP000515135">
    <property type="component" value="Unplaced"/>
</dbReference>
<evidence type="ECO:0000256" key="1">
    <source>
        <dbReference type="ARBA" id="ARBA00019033"/>
    </source>
</evidence>
<accession>A0A6P4ZJ50</accession>
<feature type="domain" description="BCNT-C" evidence="5">
    <location>
        <begin position="230"/>
        <end position="310"/>
    </location>
</feature>
<feature type="compositionally biased region" description="Basic residues" evidence="4">
    <location>
        <begin position="42"/>
        <end position="55"/>
    </location>
</feature>
<evidence type="ECO:0000256" key="4">
    <source>
        <dbReference type="SAM" id="MobiDB-lite"/>
    </source>
</evidence>
<feature type="compositionally biased region" description="Basic and acidic residues" evidence="4">
    <location>
        <begin position="91"/>
        <end position="113"/>
    </location>
</feature>
<dbReference type="PROSITE" id="PS51279">
    <property type="entry name" value="BCNT_C"/>
    <property type="match status" value="1"/>
</dbReference>
<organism evidence="6 7">
    <name type="scientific">Branchiostoma belcheri</name>
    <name type="common">Amphioxus</name>
    <dbReference type="NCBI Taxonomy" id="7741"/>
    <lineage>
        <taxon>Eukaryota</taxon>
        <taxon>Metazoa</taxon>
        <taxon>Chordata</taxon>
        <taxon>Cephalochordata</taxon>
        <taxon>Leptocardii</taxon>
        <taxon>Amphioxiformes</taxon>
        <taxon>Branchiostomatidae</taxon>
        <taxon>Branchiostoma</taxon>
    </lineage>
</organism>
<sequence>MSDSEDQFSSDSEDEDYVPSGGEMSEDSEPEGEEEDGDFKPKGKKAAKKGQKKNKSSLPVRQSKRGMQFTEEDEEDEEDKLSTEEEEEQEEERKEEPEEPKVEEQVEKKKADDLWASFLKDVGGPPARPKTSSAGGLGSLTQKTSSVAASTSQTQAKPKSKVTVTKVYDFAGEEVKVSEEVDADSVEATSTPPDEKTTDSSSTNSGPVPQQSSSTAVPRLGGTTVTGVKRPVGGGLGSVLSKISKKPKMSTLVKSKLDWDTYKKEEQIEEDLAIHNRGKEGYLERQAFLQRTDLRQFEVERNMRMANRNTPR</sequence>
<feature type="compositionally biased region" description="Acidic residues" evidence="4">
    <location>
        <begin position="70"/>
        <end position="90"/>
    </location>
</feature>
<protein>
    <recommendedName>
        <fullName evidence="1 3">Craniofacial development protein 1</fullName>
    </recommendedName>
    <alternativeName>
        <fullName evidence="2 3">Bucentaur</fullName>
    </alternativeName>
</protein>
<keyword evidence="6" id="KW-1185">Reference proteome</keyword>
<dbReference type="OrthoDB" id="445677at2759"/>
<comment type="subcellular location">
    <subcellularLocation>
        <location evidence="3">Chromosome</location>
        <location evidence="3">Centromere</location>
        <location evidence="3">Kinetochore</location>
    </subcellularLocation>
</comment>
<evidence type="ECO:0000256" key="3">
    <source>
        <dbReference type="RuleBase" id="RU363092"/>
    </source>
</evidence>
<gene>
    <name evidence="7" type="primary">LOC109473914</name>
</gene>
<dbReference type="InterPro" id="IPR027124">
    <property type="entry name" value="Swc5/CFDP1/2"/>
</dbReference>
<evidence type="ECO:0000313" key="6">
    <source>
        <dbReference type="Proteomes" id="UP000515135"/>
    </source>
</evidence>
<feature type="region of interest" description="Disordered" evidence="4">
    <location>
        <begin position="1"/>
        <end position="240"/>
    </location>
</feature>
<feature type="compositionally biased region" description="Polar residues" evidence="4">
    <location>
        <begin position="199"/>
        <end position="216"/>
    </location>
</feature>
<dbReference type="PANTHER" id="PTHR48407">
    <property type="entry name" value="CRANIOFACIAL DEVELOPMENT PROTEIN 1"/>
    <property type="match status" value="1"/>
</dbReference>
<feature type="compositionally biased region" description="Low complexity" evidence="4">
    <location>
        <begin position="141"/>
        <end position="157"/>
    </location>
</feature>
<dbReference type="RefSeq" id="XP_019629626.1">
    <property type="nucleotide sequence ID" value="XM_019774067.1"/>
</dbReference>
<comment type="function">
    <text evidence="3">May play a role during embryogenesis.</text>
</comment>
<evidence type="ECO:0000259" key="5">
    <source>
        <dbReference type="PROSITE" id="PS51279"/>
    </source>
</evidence>
<dbReference type="GeneID" id="109473914"/>
<dbReference type="AlphaFoldDB" id="A0A6P4ZJ50"/>
<keyword evidence="3" id="KW-0217">Developmental protein</keyword>
<evidence type="ECO:0000256" key="2">
    <source>
        <dbReference type="ARBA" id="ARBA00030244"/>
    </source>
</evidence>
<proteinExistence type="predicted"/>
<dbReference type="GO" id="GO:0000812">
    <property type="term" value="C:Swr1 complex"/>
    <property type="evidence" value="ECO:0007669"/>
    <property type="project" value="TreeGrafter"/>
</dbReference>
<dbReference type="KEGG" id="bbel:109473914"/>
<name>A0A6P4ZJ50_BRABE</name>
<dbReference type="GO" id="GO:0000776">
    <property type="term" value="C:kinetochore"/>
    <property type="evidence" value="ECO:0007669"/>
    <property type="project" value="UniProtKB-KW"/>
</dbReference>
<evidence type="ECO:0000313" key="7">
    <source>
        <dbReference type="RefSeq" id="XP_019629626.1"/>
    </source>
</evidence>
<keyword evidence="3" id="KW-0995">Kinetochore</keyword>
<dbReference type="InterPro" id="IPR011421">
    <property type="entry name" value="BCNT-C"/>
</dbReference>
<reference evidence="7" key="1">
    <citation type="submission" date="2025-08" db="UniProtKB">
        <authorList>
            <consortium name="RefSeq"/>
        </authorList>
    </citation>
    <scope>IDENTIFICATION</scope>
    <source>
        <tissue evidence="7">Gonad</tissue>
    </source>
</reference>
<dbReference type="Pfam" id="PF07572">
    <property type="entry name" value="BCNT"/>
    <property type="match status" value="1"/>
</dbReference>
<keyword evidence="3" id="KW-0158">Chromosome</keyword>
<dbReference type="PANTHER" id="PTHR48407:SF1">
    <property type="entry name" value="CRANIOFACIAL DEVELOPMENT PROTEIN 1"/>
    <property type="match status" value="1"/>
</dbReference>
<feature type="compositionally biased region" description="Acidic residues" evidence="4">
    <location>
        <begin position="24"/>
        <end position="37"/>
    </location>
</feature>
<feature type="compositionally biased region" description="Acidic residues" evidence="4">
    <location>
        <begin position="1"/>
        <end position="17"/>
    </location>
</feature>